<dbReference type="AlphaFoldDB" id="A0A0C2H8F0"/>
<dbReference type="SMART" id="SM00160">
    <property type="entry name" value="RanBD"/>
    <property type="match status" value="1"/>
</dbReference>
<evidence type="ECO:0000259" key="4">
    <source>
        <dbReference type="PROSITE" id="PS50196"/>
    </source>
</evidence>
<dbReference type="InterPro" id="IPR011993">
    <property type="entry name" value="PH-like_dom_sf"/>
</dbReference>
<protein>
    <submittedName>
        <fullName evidence="5">RanBP1 domain protein</fullName>
    </submittedName>
</protein>
<feature type="compositionally biased region" description="Basic and acidic residues" evidence="3">
    <location>
        <begin position="65"/>
        <end position="77"/>
    </location>
</feature>
<organism evidence="5 6">
    <name type="scientific">Ancylostoma duodenale</name>
    <dbReference type="NCBI Taxonomy" id="51022"/>
    <lineage>
        <taxon>Eukaryota</taxon>
        <taxon>Metazoa</taxon>
        <taxon>Ecdysozoa</taxon>
        <taxon>Nematoda</taxon>
        <taxon>Chromadorea</taxon>
        <taxon>Rhabditida</taxon>
        <taxon>Rhabditina</taxon>
        <taxon>Rhabditomorpha</taxon>
        <taxon>Strongyloidea</taxon>
        <taxon>Ancylostomatidae</taxon>
        <taxon>Ancylostomatinae</taxon>
        <taxon>Ancylostoma</taxon>
    </lineage>
</organism>
<evidence type="ECO:0000256" key="2">
    <source>
        <dbReference type="ARBA" id="ARBA00023242"/>
    </source>
</evidence>
<dbReference type="GO" id="GO:0006611">
    <property type="term" value="P:protein export from nucleus"/>
    <property type="evidence" value="ECO:0007669"/>
    <property type="project" value="TreeGrafter"/>
</dbReference>
<dbReference type="PROSITE" id="PS50196">
    <property type="entry name" value="RANBD1"/>
    <property type="match status" value="1"/>
</dbReference>
<sequence>MSEQSNNDSGAPPAKKTFAFRQSALAAKADQLWNQSKSGFGFGVTPSTHVQLEKKSLNDVLGRMAAEKKERQEREGKGQPMFVFGSKISDRVIQEAAAASSNGNAHADGDSEDSKPKTAEELFKTAAQQDKPQEEHDFIAEAKEAAEKKKENDKPSTSIVAVMTGEENDINIFQTACKLHSFDKEKKTWVERGLSQIRINQRNEDGEVHHRIVARTTGNHRVVINSKVHADMLFERVDAKRLKISATSPDSNAMQIFLVTIGFSKTALNIDELCNILDGLIKKEKATEASKRKRKACEEPGTEKVAKMKIQEDESKEGDCSAEQKLPENSPPVNSPTSEEDKKDEKEDSKEGPQQEQSPEKAENVSVSPE</sequence>
<feature type="region of interest" description="Disordered" evidence="3">
    <location>
        <begin position="97"/>
        <end position="117"/>
    </location>
</feature>
<dbReference type="Gene3D" id="2.30.29.30">
    <property type="entry name" value="Pleckstrin-homology domain (PH domain)/Phosphotyrosine-binding domain (PTB)"/>
    <property type="match status" value="1"/>
</dbReference>
<dbReference type="EMBL" id="KN726549">
    <property type="protein sequence ID" value="KIH67849.1"/>
    <property type="molecule type" value="Genomic_DNA"/>
</dbReference>
<name>A0A0C2H8F0_9BILA</name>
<dbReference type="Pfam" id="PF00638">
    <property type="entry name" value="Ran_BP1"/>
    <property type="match status" value="1"/>
</dbReference>
<feature type="compositionally biased region" description="Basic and acidic residues" evidence="3">
    <location>
        <begin position="107"/>
        <end position="117"/>
    </location>
</feature>
<feature type="domain" description="RanBD1" evidence="4">
    <location>
        <begin position="155"/>
        <end position="235"/>
    </location>
</feature>
<feature type="region of interest" description="Disordered" evidence="3">
    <location>
        <begin position="287"/>
        <end position="370"/>
    </location>
</feature>
<evidence type="ECO:0000313" key="5">
    <source>
        <dbReference type="EMBL" id="KIH67849.1"/>
    </source>
</evidence>
<keyword evidence="6" id="KW-1185">Reference proteome</keyword>
<dbReference type="PANTHER" id="PTHR23138">
    <property type="entry name" value="RAN BINDING PROTEIN"/>
    <property type="match status" value="1"/>
</dbReference>
<feature type="compositionally biased region" description="Basic and acidic residues" evidence="3">
    <location>
        <begin position="339"/>
        <end position="363"/>
    </location>
</feature>
<gene>
    <name evidence="5" type="ORF">ANCDUO_01816</name>
</gene>
<dbReference type="PANTHER" id="PTHR23138:SF142">
    <property type="entry name" value="RAN-BINDING PROTEIN 3B-RELATED"/>
    <property type="match status" value="1"/>
</dbReference>
<feature type="compositionally biased region" description="Basic and acidic residues" evidence="3">
    <location>
        <begin position="287"/>
        <end position="319"/>
    </location>
</feature>
<feature type="compositionally biased region" description="Low complexity" evidence="3">
    <location>
        <begin position="97"/>
        <end position="106"/>
    </location>
</feature>
<reference evidence="5 6" key="1">
    <citation type="submission" date="2013-12" db="EMBL/GenBank/DDBJ databases">
        <title>Draft genome of the parsitic nematode Ancylostoma duodenale.</title>
        <authorList>
            <person name="Mitreva M."/>
        </authorList>
    </citation>
    <scope>NUCLEOTIDE SEQUENCE [LARGE SCALE GENOMIC DNA]</scope>
    <source>
        <strain evidence="5 6">Zhejiang</strain>
    </source>
</reference>
<evidence type="ECO:0000256" key="3">
    <source>
        <dbReference type="SAM" id="MobiDB-lite"/>
    </source>
</evidence>
<evidence type="ECO:0000256" key="1">
    <source>
        <dbReference type="ARBA" id="ARBA00004123"/>
    </source>
</evidence>
<dbReference type="InterPro" id="IPR000156">
    <property type="entry name" value="Ran_bind_dom"/>
</dbReference>
<dbReference type="SUPFAM" id="SSF50729">
    <property type="entry name" value="PH domain-like"/>
    <property type="match status" value="1"/>
</dbReference>
<keyword evidence="2" id="KW-0539">Nucleus</keyword>
<feature type="region of interest" description="Disordered" evidence="3">
    <location>
        <begin position="63"/>
        <end position="82"/>
    </location>
</feature>
<dbReference type="Proteomes" id="UP000054047">
    <property type="component" value="Unassembled WGS sequence"/>
</dbReference>
<dbReference type="OrthoDB" id="185618at2759"/>
<proteinExistence type="predicted"/>
<dbReference type="CDD" id="cd13180">
    <property type="entry name" value="RanBD_RanBP3"/>
    <property type="match status" value="1"/>
</dbReference>
<dbReference type="GO" id="GO:0005634">
    <property type="term" value="C:nucleus"/>
    <property type="evidence" value="ECO:0007669"/>
    <property type="project" value="UniProtKB-SubCell"/>
</dbReference>
<evidence type="ECO:0000313" key="6">
    <source>
        <dbReference type="Proteomes" id="UP000054047"/>
    </source>
</evidence>
<comment type="subcellular location">
    <subcellularLocation>
        <location evidence="1">Nucleus</location>
    </subcellularLocation>
</comment>
<dbReference type="InterPro" id="IPR045255">
    <property type="entry name" value="RanBP1-like"/>
</dbReference>
<accession>A0A0C2H8F0</accession>